<protein>
    <submittedName>
        <fullName evidence="2">Uncharacterized protein</fullName>
    </submittedName>
</protein>
<gene>
    <name evidence="2" type="ORF">UFOVP228_69</name>
    <name evidence="1" type="ORF">UFOVP47_33</name>
</gene>
<name>A0A6J7WNR4_9CAUD</name>
<reference evidence="2" key="1">
    <citation type="submission" date="2020-05" db="EMBL/GenBank/DDBJ databases">
        <authorList>
            <person name="Chiriac C."/>
            <person name="Salcher M."/>
            <person name="Ghai R."/>
            <person name="Kavagutti S V."/>
        </authorList>
    </citation>
    <scope>NUCLEOTIDE SEQUENCE</scope>
</reference>
<organism evidence="2">
    <name type="scientific">uncultured Caudovirales phage</name>
    <dbReference type="NCBI Taxonomy" id="2100421"/>
    <lineage>
        <taxon>Viruses</taxon>
        <taxon>Duplodnaviria</taxon>
        <taxon>Heunggongvirae</taxon>
        <taxon>Uroviricota</taxon>
        <taxon>Caudoviricetes</taxon>
        <taxon>Peduoviridae</taxon>
        <taxon>Maltschvirus</taxon>
        <taxon>Maltschvirus maltsch</taxon>
    </lineage>
</organism>
<sequence length="110" mass="11352">MARPMRVTAAAAGATSPFILSQMGPSPFNVGIGCAISAGATLTYSVEYTFDDVFAPTYNPATGTWTALTSITAATTTKDGNIAYPVMAIRLNVTSYTSGSVTMTAIQANQ</sequence>
<evidence type="ECO:0000313" key="2">
    <source>
        <dbReference type="EMBL" id="CAB5219420.1"/>
    </source>
</evidence>
<proteinExistence type="predicted"/>
<dbReference type="EMBL" id="LR797820">
    <property type="protein sequence ID" value="CAB4240926.1"/>
    <property type="molecule type" value="Genomic_DNA"/>
</dbReference>
<evidence type="ECO:0000313" key="1">
    <source>
        <dbReference type="EMBL" id="CAB4240926.1"/>
    </source>
</evidence>
<dbReference type="PROSITE" id="PS51257">
    <property type="entry name" value="PROKAR_LIPOPROTEIN"/>
    <property type="match status" value="1"/>
</dbReference>
<accession>A0A6J7WNR4</accession>
<dbReference type="EMBL" id="LR798273">
    <property type="protein sequence ID" value="CAB5219420.1"/>
    <property type="molecule type" value="Genomic_DNA"/>
</dbReference>